<dbReference type="InterPro" id="IPR051455">
    <property type="entry name" value="Bact_solute-bind_prot3"/>
</dbReference>
<dbReference type="GO" id="GO:0006865">
    <property type="term" value="P:amino acid transport"/>
    <property type="evidence" value="ECO:0007669"/>
    <property type="project" value="TreeGrafter"/>
</dbReference>
<gene>
    <name evidence="7" type="ORF">W822_03955</name>
</gene>
<evidence type="ECO:0000256" key="2">
    <source>
        <dbReference type="ARBA" id="ARBA00022448"/>
    </source>
</evidence>
<evidence type="ECO:0000256" key="4">
    <source>
        <dbReference type="RuleBase" id="RU003744"/>
    </source>
</evidence>
<dbReference type="HOGENOM" id="CLU_019602_18_4_4"/>
<feature type="domain" description="Solute-binding protein family 3/N-terminal" evidence="6">
    <location>
        <begin position="47"/>
        <end position="270"/>
    </location>
</feature>
<comment type="similarity">
    <text evidence="1 4">Belongs to the bacterial solute-binding protein 3 family.</text>
</comment>
<dbReference type="SUPFAM" id="SSF53850">
    <property type="entry name" value="Periplasmic binding protein-like II"/>
    <property type="match status" value="1"/>
</dbReference>
<keyword evidence="3 5" id="KW-0732">Signal</keyword>
<dbReference type="GO" id="GO:0005576">
    <property type="term" value="C:extracellular region"/>
    <property type="evidence" value="ECO:0007669"/>
    <property type="project" value="TreeGrafter"/>
</dbReference>
<protein>
    <submittedName>
        <fullName evidence="7">Cysteine ABC transporter substrate-binding protein</fullName>
    </submittedName>
</protein>
<dbReference type="Pfam" id="PF00497">
    <property type="entry name" value="SBP_bac_3"/>
    <property type="match status" value="1"/>
</dbReference>
<dbReference type="PANTHER" id="PTHR30085">
    <property type="entry name" value="AMINO ACID ABC TRANSPORTER PERMEASE"/>
    <property type="match status" value="1"/>
</dbReference>
<name>V8QWL2_9BURK</name>
<dbReference type="GO" id="GO:0030288">
    <property type="term" value="C:outer membrane-bounded periplasmic space"/>
    <property type="evidence" value="ECO:0007669"/>
    <property type="project" value="TreeGrafter"/>
</dbReference>
<keyword evidence="2" id="KW-0813">Transport</keyword>
<dbReference type="InterPro" id="IPR001638">
    <property type="entry name" value="Solute-binding_3/MltF_N"/>
</dbReference>
<dbReference type="OrthoDB" id="7241844at2"/>
<dbReference type="InterPro" id="IPR018313">
    <property type="entry name" value="SBP_3_CS"/>
</dbReference>
<dbReference type="RefSeq" id="WP_024003857.1">
    <property type="nucleotide sequence ID" value="NZ_KI650979.1"/>
</dbReference>
<accession>V8QWL2</accession>
<dbReference type="PATRIC" id="fig|1424334.3.peg.795"/>
<organism evidence="7 8">
    <name type="scientific">Advenella kashmirensis W13003</name>
    <dbReference type="NCBI Taxonomy" id="1424334"/>
    <lineage>
        <taxon>Bacteria</taxon>
        <taxon>Pseudomonadati</taxon>
        <taxon>Pseudomonadota</taxon>
        <taxon>Betaproteobacteria</taxon>
        <taxon>Burkholderiales</taxon>
        <taxon>Alcaligenaceae</taxon>
    </lineage>
</organism>
<evidence type="ECO:0000256" key="3">
    <source>
        <dbReference type="ARBA" id="ARBA00022729"/>
    </source>
</evidence>
<sequence length="293" mass="31617">MKKRNSNTLPTRSASASAALLIISILGATWSSSAYANRLEDIKSRGTLICATQNASSPYGYQDPKERKYVGYDVDICQAIASHLGVKLQHKPVSTEARIPEVKMGRVDIVAGSVAWLPKRAQEVDFSLQYLQGNIKVLVKKDSGIKTLADLKGKKVCASSGSSSAAIAQKAIPGADILTYQNISQCYLGLQNDKVQAMSAGELVLLRFSNDSQKTGSPAVLLEQPTATEHIGVIMNKGEPELKGAVNEALQAMDQSGELDKIFNKWLGADSIYKLTREFKVEPVTQTDNATAQ</sequence>
<comment type="caution">
    <text evidence="7">The sequence shown here is derived from an EMBL/GenBank/DDBJ whole genome shotgun (WGS) entry which is preliminary data.</text>
</comment>
<dbReference type="EMBL" id="AYXT01000001">
    <property type="protein sequence ID" value="ETF04331.1"/>
    <property type="molecule type" value="Genomic_DNA"/>
</dbReference>
<proteinExistence type="inferred from homology"/>
<evidence type="ECO:0000256" key="1">
    <source>
        <dbReference type="ARBA" id="ARBA00010333"/>
    </source>
</evidence>
<feature type="signal peptide" evidence="5">
    <location>
        <begin position="1"/>
        <end position="36"/>
    </location>
</feature>
<dbReference type="CDD" id="cd13689">
    <property type="entry name" value="PBP2_BsGlnH"/>
    <property type="match status" value="1"/>
</dbReference>
<evidence type="ECO:0000256" key="5">
    <source>
        <dbReference type="SAM" id="SignalP"/>
    </source>
</evidence>
<dbReference type="Proteomes" id="UP000018733">
    <property type="component" value="Unassembled WGS sequence"/>
</dbReference>
<dbReference type="AlphaFoldDB" id="V8QWL2"/>
<evidence type="ECO:0000313" key="8">
    <source>
        <dbReference type="Proteomes" id="UP000018733"/>
    </source>
</evidence>
<dbReference type="SMART" id="SM00062">
    <property type="entry name" value="PBPb"/>
    <property type="match status" value="1"/>
</dbReference>
<dbReference type="STRING" id="1424334.W822_03955"/>
<dbReference type="PROSITE" id="PS01039">
    <property type="entry name" value="SBP_BACTERIAL_3"/>
    <property type="match status" value="1"/>
</dbReference>
<evidence type="ECO:0000313" key="7">
    <source>
        <dbReference type="EMBL" id="ETF04331.1"/>
    </source>
</evidence>
<reference evidence="7 8" key="1">
    <citation type="journal article" date="2014" name="Genome Announc.">
        <title>Draft Genome Sequence of Advenella kashmirensis Strain W13003, a Polycyclic Aromatic Hydrocarbon-Degrading Bacterium.</title>
        <authorList>
            <person name="Wang X."/>
            <person name="Jin D."/>
            <person name="Zhou L."/>
            <person name="Wu L."/>
            <person name="An W."/>
            <person name="Zhao L."/>
        </authorList>
    </citation>
    <scope>NUCLEOTIDE SEQUENCE [LARGE SCALE GENOMIC DNA]</scope>
    <source>
        <strain evidence="7 8">W13003</strain>
    </source>
</reference>
<evidence type="ECO:0000259" key="6">
    <source>
        <dbReference type="SMART" id="SM00062"/>
    </source>
</evidence>
<feature type="chain" id="PRO_5004771776" evidence="5">
    <location>
        <begin position="37"/>
        <end position="293"/>
    </location>
</feature>
<dbReference type="PANTHER" id="PTHR30085:SF6">
    <property type="entry name" value="ABC TRANSPORTER GLUTAMINE-BINDING PROTEIN GLNH"/>
    <property type="match status" value="1"/>
</dbReference>
<dbReference type="eggNOG" id="COG0834">
    <property type="taxonomic scope" value="Bacteria"/>
</dbReference>
<dbReference type="Gene3D" id="3.40.190.10">
    <property type="entry name" value="Periplasmic binding protein-like II"/>
    <property type="match status" value="2"/>
</dbReference>
<keyword evidence="8" id="KW-1185">Reference proteome</keyword>